<keyword evidence="2" id="KW-1185">Reference proteome</keyword>
<gene>
    <name evidence="1" type="ORF">PAC_02456</name>
</gene>
<dbReference type="Proteomes" id="UP000184330">
    <property type="component" value="Unassembled WGS sequence"/>
</dbReference>
<sequence length="87" mass="10339">MADEQGNRAPERFCLSTKHGTLLIPSDFLYHGLFDSHFIPNVANHLCHLATERRHAYDLKRKFFTLIHKSFPNPETLRFYLLTRRRI</sequence>
<dbReference type="AlphaFoldDB" id="A0A1L7WIJ0"/>
<evidence type="ECO:0000313" key="2">
    <source>
        <dbReference type="Proteomes" id="UP000184330"/>
    </source>
</evidence>
<dbReference type="OrthoDB" id="3473305at2759"/>
<protein>
    <submittedName>
        <fullName evidence="1">Uncharacterized protein</fullName>
    </submittedName>
</protein>
<evidence type="ECO:0000313" key="1">
    <source>
        <dbReference type="EMBL" id="CZR52579.1"/>
    </source>
</evidence>
<proteinExistence type="predicted"/>
<reference evidence="1 2" key="1">
    <citation type="submission" date="2016-03" db="EMBL/GenBank/DDBJ databases">
        <authorList>
            <person name="Ploux O."/>
        </authorList>
    </citation>
    <scope>NUCLEOTIDE SEQUENCE [LARGE SCALE GENOMIC DNA]</scope>
    <source>
        <strain evidence="1 2">UAMH 11012</strain>
    </source>
</reference>
<organism evidence="1 2">
    <name type="scientific">Phialocephala subalpina</name>
    <dbReference type="NCBI Taxonomy" id="576137"/>
    <lineage>
        <taxon>Eukaryota</taxon>
        <taxon>Fungi</taxon>
        <taxon>Dikarya</taxon>
        <taxon>Ascomycota</taxon>
        <taxon>Pezizomycotina</taxon>
        <taxon>Leotiomycetes</taxon>
        <taxon>Helotiales</taxon>
        <taxon>Mollisiaceae</taxon>
        <taxon>Phialocephala</taxon>
        <taxon>Phialocephala fortinii species complex</taxon>
    </lineage>
</organism>
<accession>A0A1L7WIJ0</accession>
<dbReference type="EMBL" id="FJOG01000003">
    <property type="protein sequence ID" value="CZR52579.1"/>
    <property type="molecule type" value="Genomic_DNA"/>
</dbReference>
<name>A0A1L7WIJ0_9HELO</name>